<dbReference type="RefSeq" id="WP_103239738.1">
    <property type="nucleotide sequence ID" value="NZ_JANJZD010000010.1"/>
</dbReference>
<proteinExistence type="inferred from homology"/>
<dbReference type="Gene3D" id="1.10.10.2830">
    <property type="match status" value="1"/>
</dbReference>
<gene>
    <name evidence="3" type="primary">spo0C_1</name>
    <name evidence="3" type="ORF">AMURIS_02359</name>
</gene>
<comment type="similarity">
    <text evidence="1">Belongs to the ParB family.</text>
</comment>
<dbReference type="InterPro" id="IPR050336">
    <property type="entry name" value="Chromosome_partition/occlusion"/>
</dbReference>
<dbReference type="PANTHER" id="PTHR33375">
    <property type="entry name" value="CHROMOSOME-PARTITIONING PROTEIN PARB-RELATED"/>
    <property type="match status" value="1"/>
</dbReference>
<dbReference type="InterPro" id="IPR003115">
    <property type="entry name" value="ParB_N"/>
</dbReference>
<name>A0A2K4ZGN7_9FIRM</name>
<evidence type="ECO:0000259" key="2">
    <source>
        <dbReference type="SMART" id="SM00470"/>
    </source>
</evidence>
<evidence type="ECO:0000256" key="1">
    <source>
        <dbReference type="ARBA" id="ARBA00006295"/>
    </source>
</evidence>
<dbReference type="Pfam" id="PF02195">
    <property type="entry name" value="ParB_N"/>
    <property type="match status" value="1"/>
</dbReference>
<dbReference type="GO" id="GO:0007059">
    <property type="term" value="P:chromosome segregation"/>
    <property type="evidence" value="ECO:0007669"/>
    <property type="project" value="TreeGrafter"/>
</dbReference>
<dbReference type="InterPro" id="IPR004437">
    <property type="entry name" value="ParB/RepB/Spo0J"/>
</dbReference>
<dbReference type="OrthoDB" id="9802051at2"/>
<protein>
    <submittedName>
        <fullName evidence="3">Chromosome-partitioning protein Spo0J</fullName>
    </submittedName>
</protein>
<dbReference type="SUPFAM" id="SSF109709">
    <property type="entry name" value="KorB DNA-binding domain-like"/>
    <property type="match status" value="1"/>
</dbReference>
<dbReference type="PANTHER" id="PTHR33375:SF1">
    <property type="entry name" value="CHROMOSOME-PARTITIONING PROTEIN PARB-RELATED"/>
    <property type="match status" value="1"/>
</dbReference>
<sequence>MENSNIVNIKAERIMAHPNNPRKNLGDLSELVESIKIHGIMQNLTVIPLVDVDPDATIGQGEEKYVTLIGHRRYAAGSQAGVTEFPCKIARGLSEREQMSIMLEENMQRADLTIWEQANGFQMMLDLGETEESIAEKTGFSKTTVRHRLNIAKLNQDILMKKEKDEAFQLSLTDLYALEQIEDIKIRDKILKEASNSRDLVWRAKSAAEEIHRDKVAAKIIEMLEEAGIGAAPKEYEKDQYSGKWETVEWISTEKAAPKRISKKKFEGCFYHKAYRSVNVIRKKDNSKEPMTEAERIQKEKDRNKKTIKAIAKEMTAQRKSFILNAIAGKIEPLKDTEDAIKGLWGVIVDACGYMNKTTLMAFLSDAKDWWNMSDEEKEKCQAKFQKLSIEHQLMIGAFCATNDKDFTEWDGAYRKETGELITQFTEVLEKYGFSYAEEEQNKVMEGSHECYFKKEEPKDESA</sequence>
<evidence type="ECO:0000313" key="3">
    <source>
        <dbReference type="EMBL" id="SOY29638.1"/>
    </source>
</evidence>
<dbReference type="Proteomes" id="UP000236311">
    <property type="component" value="Unassembled WGS sequence"/>
</dbReference>
<organism evidence="3 4">
    <name type="scientific">Acetatifactor muris</name>
    <dbReference type="NCBI Taxonomy" id="879566"/>
    <lineage>
        <taxon>Bacteria</taxon>
        <taxon>Bacillati</taxon>
        <taxon>Bacillota</taxon>
        <taxon>Clostridia</taxon>
        <taxon>Lachnospirales</taxon>
        <taxon>Lachnospiraceae</taxon>
        <taxon>Acetatifactor</taxon>
    </lineage>
</organism>
<feature type="domain" description="ParB-like N-terminal" evidence="2">
    <location>
        <begin position="7"/>
        <end position="107"/>
    </location>
</feature>
<dbReference type="SMART" id="SM00470">
    <property type="entry name" value="ParB"/>
    <property type="match status" value="1"/>
</dbReference>
<reference evidence="3 4" key="1">
    <citation type="submission" date="2018-01" db="EMBL/GenBank/DDBJ databases">
        <authorList>
            <person name="Gaut B.S."/>
            <person name="Morton B.R."/>
            <person name="Clegg M.T."/>
            <person name="Duvall M.R."/>
        </authorList>
    </citation>
    <scope>NUCLEOTIDE SEQUENCE [LARGE SCALE GENOMIC DNA]</scope>
    <source>
        <strain evidence="3">GP69</strain>
    </source>
</reference>
<keyword evidence="4" id="KW-1185">Reference proteome</keyword>
<dbReference type="Gene3D" id="3.90.1530.30">
    <property type="match status" value="1"/>
</dbReference>
<dbReference type="GO" id="GO:0005694">
    <property type="term" value="C:chromosome"/>
    <property type="evidence" value="ECO:0007669"/>
    <property type="project" value="TreeGrafter"/>
</dbReference>
<dbReference type="EMBL" id="OFSM01000011">
    <property type="protein sequence ID" value="SOY29638.1"/>
    <property type="molecule type" value="Genomic_DNA"/>
</dbReference>
<dbReference type="NCBIfam" id="TIGR00180">
    <property type="entry name" value="parB_part"/>
    <property type="match status" value="1"/>
</dbReference>
<accession>A0A2K4ZGN7</accession>
<evidence type="ECO:0000313" key="4">
    <source>
        <dbReference type="Proteomes" id="UP000236311"/>
    </source>
</evidence>
<dbReference type="SUPFAM" id="SSF110849">
    <property type="entry name" value="ParB/Sulfiredoxin"/>
    <property type="match status" value="1"/>
</dbReference>
<dbReference type="InterPro" id="IPR036086">
    <property type="entry name" value="ParB/Sulfiredoxin_sf"/>
</dbReference>
<dbReference type="AlphaFoldDB" id="A0A2K4ZGN7"/>
<dbReference type="GO" id="GO:0003677">
    <property type="term" value="F:DNA binding"/>
    <property type="evidence" value="ECO:0007669"/>
    <property type="project" value="InterPro"/>
</dbReference>